<keyword evidence="1" id="KW-0472">Membrane</keyword>
<evidence type="ECO:0000313" key="2">
    <source>
        <dbReference type="EMBL" id="GIY74934.1"/>
    </source>
</evidence>
<keyword evidence="3" id="KW-1185">Reference proteome</keyword>
<protein>
    <submittedName>
        <fullName evidence="2">Uncharacterized protein</fullName>
    </submittedName>
</protein>
<keyword evidence="1" id="KW-1133">Transmembrane helix</keyword>
<evidence type="ECO:0000256" key="1">
    <source>
        <dbReference type="SAM" id="Phobius"/>
    </source>
</evidence>
<comment type="caution">
    <text evidence="2">The sequence shown here is derived from an EMBL/GenBank/DDBJ whole genome shotgun (WGS) entry which is preliminary data.</text>
</comment>
<gene>
    <name evidence="2" type="ORF">CDAR_309841</name>
</gene>
<proteinExistence type="predicted"/>
<dbReference type="Proteomes" id="UP001054837">
    <property type="component" value="Unassembled WGS sequence"/>
</dbReference>
<evidence type="ECO:0000313" key="3">
    <source>
        <dbReference type="Proteomes" id="UP001054837"/>
    </source>
</evidence>
<organism evidence="2 3">
    <name type="scientific">Caerostris darwini</name>
    <dbReference type="NCBI Taxonomy" id="1538125"/>
    <lineage>
        <taxon>Eukaryota</taxon>
        <taxon>Metazoa</taxon>
        <taxon>Ecdysozoa</taxon>
        <taxon>Arthropoda</taxon>
        <taxon>Chelicerata</taxon>
        <taxon>Arachnida</taxon>
        <taxon>Araneae</taxon>
        <taxon>Araneomorphae</taxon>
        <taxon>Entelegynae</taxon>
        <taxon>Araneoidea</taxon>
        <taxon>Araneidae</taxon>
        <taxon>Caerostris</taxon>
    </lineage>
</organism>
<sequence>MKRGRSIGVPCTHNDLNNGYNSGIPQRRAIFSCEPETFVVGRQITQLATVINISLVLSGFTYLGSNNIYSLFLSKSDAGSGVAACRLLALPFVLCVFIGPWSYNCDVPTLRMSSAIWFWFCGNYSCPMAYLHAPGGHLILRFLSLRSQKVFGL</sequence>
<feature type="transmembrane region" description="Helical" evidence="1">
    <location>
        <begin position="115"/>
        <end position="140"/>
    </location>
</feature>
<name>A0AAV4VYA6_9ARAC</name>
<accession>A0AAV4VYA6</accession>
<keyword evidence="1" id="KW-0812">Transmembrane</keyword>
<dbReference type="EMBL" id="BPLQ01013804">
    <property type="protein sequence ID" value="GIY74934.1"/>
    <property type="molecule type" value="Genomic_DNA"/>
</dbReference>
<dbReference type="AlphaFoldDB" id="A0AAV4VYA6"/>
<reference evidence="2 3" key="1">
    <citation type="submission" date="2021-06" db="EMBL/GenBank/DDBJ databases">
        <title>Caerostris darwini draft genome.</title>
        <authorList>
            <person name="Kono N."/>
            <person name="Arakawa K."/>
        </authorList>
    </citation>
    <scope>NUCLEOTIDE SEQUENCE [LARGE SCALE GENOMIC DNA]</scope>
</reference>
<feature type="transmembrane region" description="Helical" evidence="1">
    <location>
        <begin position="84"/>
        <end position="103"/>
    </location>
</feature>
<feature type="transmembrane region" description="Helical" evidence="1">
    <location>
        <begin position="44"/>
        <end position="63"/>
    </location>
</feature>